<evidence type="ECO:0008006" key="3">
    <source>
        <dbReference type="Google" id="ProtNLM"/>
    </source>
</evidence>
<sequence>MANTPGTFPCNRGRCNTCPARIPSLTFWAQTGNRFTVNQHFTCTSTNVVYIFVCGRCSSLYAGETKRSLAGRVTEHLRSTKQNLPGYPVATHFNPPKRTWPLPQP</sequence>
<reference evidence="1" key="1">
    <citation type="submission" date="2021-10" db="EMBL/GenBank/DDBJ databases">
        <title>Tropical sea cucumber genome reveals ecological adaptation and Cuvierian tubules defense mechanism.</title>
        <authorList>
            <person name="Chen T."/>
        </authorList>
    </citation>
    <scope>NUCLEOTIDE SEQUENCE</scope>
    <source>
        <strain evidence="1">Nanhai2018</strain>
        <tissue evidence="1">Muscle</tissue>
    </source>
</reference>
<accession>A0A9Q1CTD1</accession>
<comment type="caution">
    <text evidence="1">The sequence shown here is derived from an EMBL/GenBank/DDBJ whole genome shotgun (WGS) entry which is preliminary data.</text>
</comment>
<evidence type="ECO:0000313" key="1">
    <source>
        <dbReference type="EMBL" id="KAJ8050736.1"/>
    </source>
</evidence>
<proteinExistence type="predicted"/>
<evidence type="ECO:0000313" key="2">
    <source>
        <dbReference type="Proteomes" id="UP001152320"/>
    </source>
</evidence>
<organism evidence="1 2">
    <name type="scientific">Holothuria leucospilota</name>
    <name type="common">Black long sea cucumber</name>
    <name type="synonym">Mertensiothuria leucospilota</name>
    <dbReference type="NCBI Taxonomy" id="206669"/>
    <lineage>
        <taxon>Eukaryota</taxon>
        <taxon>Metazoa</taxon>
        <taxon>Echinodermata</taxon>
        <taxon>Eleutherozoa</taxon>
        <taxon>Echinozoa</taxon>
        <taxon>Holothuroidea</taxon>
        <taxon>Aspidochirotacea</taxon>
        <taxon>Aspidochirotida</taxon>
        <taxon>Holothuriidae</taxon>
        <taxon>Holothuria</taxon>
    </lineage>
</organism>
<dbReference type="OrthoDB" id="6782675at2759"/>
<name>A0A9Q1CTD1_HOLLE</name>
<dbReference type="Proteomes" id="UP001152320">
    <property type="component" value="Chromosome 1"/>
</dbReference>
<gene>
    <name evidence="1" type="ORF">HOLleu_04047</name>
</gene>
<dbReference type="EMBL" id="JAIZAY010000001">
    <property type="protein sequence ID" value="KAJ8050736.1"/>
    <property type="molecule type" value="Genomic_DNA"/>
</dbReference>
<dbReference type="AlphaFoldDB" id="A0A9Q1CTD1"/>
<keyword evidence="2" id="KW-1185">Reference proteome</keyword>
<protein>
    <recommendedName>
        <fullName evidence="3">GIY-YIG domain-containing protein</fullName>
    </recommendedName>
</protein>